<organism evidence="5 6">
    <name type="scientific">Dillenia turbinata</name>
    <dbReference type="NCBI Taxonomy" id="194707"/>
    <lineage>
        <taxon>Eukaryota</taxon>
        <taxon>Viridiplantae</taxon>
        <taxon>Streptophyta</taxon>
        <taxon>Embryophyta</taxon>
        <taxon>Tracheophyta</taxon>
        <taxon>Spermatophyta</taxon>
        <taxon>Magnoliopsida</taxon>
        <taxon>eudicotyledons</taxon>
        <taxon>Gunneridae</taxon>
        <taxon>Pentapetalae</taxon>
        <taxon>Dilleniales</taxon>
        <taxon>Dilleniaceae</taxon>
        <taxon>Dillenia</taxon>
    </lineage>
</organism>
<keyword evidence="6" id="KW-1185">Reference proteome</keyword>
<reference evidence="5 6" key="1">
    <citation type="submission" date="2023-12" db="EMBL/GenBank/DDBJ databases">
        <title>A high-quality genome assembly for Dillenia turbinata (Dilleniales).</title>
        <authorList>
            <person name="Chanderbali A."/>
        </authorList>
    </citation>
    <scope>NUCLEOTIDE SEQUENCE [LARGE SCALE GENOMIC DNA]</scope>
    <source>
        <strain evidence="5">LSX21</strain>
        <tissue evidence="5">Leaf</tissue>
    </source>
</reference>
<feature type="transmembrane region" description="Helical" evidence="3">
    <location>
        <begin position="40"/>
        <end position="61"/>
    </location>
</feature>
<keyword evidence="1" id="KW-0479">Metal-binding</keyword>
<evidence type="ECO:0000256" key="3">
    <source>
        <dbReference type="SAM" id="Phobius"/>
    </source>
</evidence>
<keyword evidence="3" id="KW-1133">Transmembrane helix</keyword>
<keyword evidence="3" id="KW-0812">Transmembrane</keyword>
<gene>
    <name evidence="5" type="ORF">RJ641_026366</name>
</gene>
<dbReference type="GO" id="GO:0046872">
    <property type="term" value="F:metal ion binding"/>
    <property type="evidence" value="ECO:0007669"/>
    <property type="project" value="UniProtKB-KW"/>
</dbReference>
<dbReference type="GO" id="GO:0005886">
    <property type="term" value="C:plasma membrane"/>
    <property type="evidence" value="ECO:0007669"/>
    <property type="project" value="TreeGrafter"/>
</dbReference>
<evidence type="ECO:0000256" key="1">
    <source>
        <dbReference type="ARBA" id="ARBA00022723"/>
    </source>
</evidence>
<feature type="domain" description="Cation-transporting P-type ATPase C-terminal" evidence="4">
    <location>
        <begin position="17"/>
        <end position="93"/>
    </location>
</feature>
<keyword evidence="3" id="KW-0472">Membrane</keyword>
<evidence type="ECO:0000313" key="6">
    <source>
        <dbReference type="Proteomes" id="UP001370490"/>
    </source>
</evidence>
<sequence length="117" mass="13072">MEIPAYMSELVAASLEKVFNEINSRDIDKINVFRGMSDSWIFLGVMVSTVVFQFIIVEYLGTFASTVPLSWQLWLISVLLGSISLPVGAVLKCIPVERSRPEHYDGYEQLPSGPDMA</sequence>
<keyword evidence="2" id="KW-0460">Magnesium</keyword>
<proteinExistence type="predicted"/>
<dbReference type="Proteomes" id="UP001370490">
    <property type="component" value="Unassembled WGS sequence"/>
</dbReference>
<dbReference type="InterPro" id="IPR023298">
    <property type="entry name" value="ATPase_P-typ_TM_dom_sf"/>
</dbReference>
<dbReference type="Gene3D" id="1.20.1110.10">
    <property type="entry name" value="Calcium-transporting ATPase, transmembrane domain"/>
    <property type="match status" value="1"/>
</dbReference>
<evidence type="ECO:0000313" key="5">
    <source>
        <dbReference type="EMBL" id="KAK6945264.1"/>
    </source>
</evidence>
<feature type="transmembrane region" description="Helical" evidence="3">
    <location>
        <begin position="73"/>
        <end position="91"/>
    </location>
</feature>
<accession>A0AAN8W365</accession>
<dbReference type="PANTHER" id="PTHR24093">
    <property type="entry name" value="CATION TRANSPORTING ATPASE"/>
    <property type="match status" value="1"/>
</dbReference>
<dbReference type="SUPFAM" id="SSF81665">
    <property type="entry name" value="Calcium ATPase, transmembrane domain M"/>
    <property type="match status" value="1"/>
</dbReference>
<protein>
    <submittedName>
        <fullName evidence="5">Cation-transporting P-type ATPase, C-terminal</fullName>
    </submittedName>
</protein>
<dbReference type="GO" id="GO:0005388">
    <property type="term" value="F:P-type calcium transporter activity"/>
    <property type="evidence" value="ECO:0007669"/>
    <property type="project" value="TreeGrafter"/>
</dbReference>
<dbReference type="Pfam" id="PF00689">
    <property type="entry name" value="Cation_ATPase_C"/>
    <property type="match status" value="1"/>
</dbReference>
<dbReference type="InterPro" id="IPR006068">
    <property type="entry name" value="ATPase_P-typ_cation-transptr_C"/>
</dbReference>
<evidence type="ECO:0000256" key="2">
    <source>
        <dbReference type="ARBA" id="ARBA00022842"/>
    </source>
</evidence>
<dbReference type="EMBL" id="JBAMMX010000003">
    <property type="protein sequence ID" value="KAK6945264.1"/>
    <property type="molecule type" value="Genomic_DNA"/>
</dbReference>
<comment type="caution">
    <text evidence="5">The sequence shown here is derived from an EMBL/GenBank/DDBJ whole genome shotgun (WGS) entry which is preliminary data.</text>
</comment>
<dbReference type="PANTHER" id="PTHR24093:SF462">
    <property type="entry name" value="CALCIUM-TRANSPORTING ATPASE 11, PLASMA MEMBRANE-TYPE-RELATED"/>
    <property type="match status" value="1"/>
</dbReference>
<dbReference type="AlphaFoldDB" id="A0AAN8W365"/>
<name>A0AAN8W365_9MAGN</name>
<evidence type="ECO:0000259" key="4">
    <source>
        <dbReference type="Pfam" id="PF00689"/>
    </source>
</evidence>